<reference evidence="2 3" key="1">
    <citation type="submission" date="2019-03" db="EMBL/GenBank/DDBJ databases">
        <title>An improved genome assembly of the fluke Schistosoma japonicum.</title>
        <authorList>
            <person name="Hu W."/>
            <person name="Luo F."/>
            <person name="Yin M."/>
            <person name="Mo X."/>
            <person name="Sun C."/>
            <person name="Wu Q."/>
            <person name="Zhu B."/>
            <person name="Xiang M."/>
            <person name="Wang J."/>
            <person name="Wang Y."/>
            <person name="Zhang T."/>
            <person name="Xu B."/>
            <person name="Zheng H."/>
            <person name="Feng Z."/>
        </authorList>
    </citation>
    <scope>NUCLEOTIDE SEQUENCE [LARGE SCALE GENOMIC DNA]</scope>
    <source>
        <strain evidence="2">HuSjv2</strain>
        <tissue evidence="2">Worms</tissue>
    </source>
</reference>
<feature type="non-terminal residue" evidence="2">
    <location>
        <position position="458"/>
    </location>
</feature>
<dbReference type="EMBL" id="SKCS01000262">
    <property type="protein sequence ID" value="TNN12117.1"/>
    <property type="molecule type" value="Genomic_DNA"/>
</dbReference>
<evidence type="ECO:0000313" key="3">
    <source>
        <dbReference type="Proteomes" id="UP000311919"/>
    </source>
</evidence>
<feature type="chain" id="PRO_5021367818" evidence="1">
    <location>
        <begin position="26"/>
        <end position="458"/>
    </location>
</feature>
<dbReference type="Proteomes" id="UP000311919">
    <property type="component" value="Unassembled WGS sequence"/>
</dbReference>
<organism evidence="2 3">
    <name type="scientific">Schistosoma japonicum</name>
    <name type="common">Blood fluke</name>
    <dbReference type="NCBI Taxonomy" id="6182"/>
    <lineage>
        <taxon>Eukaryota</taxon>
        <taxon>Metazoa</taxon>
        <taxon>Spiralia</taxon>
        <taxon>Lophotrochozoa</taxon>
        <taxon>Platyhelminthes</taxon>
        <taxon>Trematoda</taxon>
        <taxon>Digenea</taxon>
        <taxon>Strigeidida</taxon>
        <taxon>Schistosomatoidea</taxon>
        <taxon>Schistosomatidae</taxon>
        <taxon>Schistosoma</taxon>
    </lineage>
</organism>
<comment type="caution">
    <text evidence="2">The sequence shown here is derived from an EMBL/GenBank/DDBJ whole genome shotgun (WGS) entry which is preliminary data.</text>
</comment>
<proteinExistence type="predicted"/>
<evidence type="ECO:0000256" key="1">
    <source>
        <dbReference type="SAM" id="SignalP"/>
    </source>
</evidence>
<protein>
    <submittedName>
        <fullName evidence="2">Uncharacterized protein</fullName>
    </submittedName>
</protein>
<dbReference type="AlphaFoldDB" id="A0A4Z2D6J5"/>
<evidence type="ECO:0000313" key="2">
    <source>
        <dbReference type="EMBL" id="TNN12117.1"/>
    </source>
</evidence>
<accession>A0A4Z2D6J5</accession>
<keyword evidence="3" id="KW-1185">Reference proteome</keyword>
<keyword evidence="1" id="KW-0732">Signal</keyword>
<name>A0A4Z2D6J5_SCHJA</name>
<sequence>MRGLADQLVTWMLILLVIFTGTTLAQLDREQLLVQIRANISKISDGKTVSKNDTYLLLNHDYYFQEDFIDGAFDKDVLDKTIRPNFQIKLFGTEYDAVDVYAKDDFLAIRWPQLRFLSNSKSHTVKIIVVLYKNGIITMKYEEIPFEIDSKHLISEMIFEGTIFDNRVHFSTIQVPRFMIRTGTVVNFIPAPMVIITNFPPSSIATHKFTNTSQQIKQFYSNCKDFNVERTSYELYSCLQSVGFTCNSHTTHDKLIVICCRTIYVYLYMCLVTLNCYLSTYIKHELHNTIQTTTRIIDDDTTINKYFGNHNYKNQMKKYCKNAAHSLQKHSNRVYIEYDQLHSATATSTNINHVPTDTFNNHINFVFNDHEICTFKPFSTISINQSKPSGRVALMLFQEKRATALIGRKTTWTQDHHSIFQNYEEGDCNKHHPSKWTTRDTKTLWTTTGKKMTKMSQV</sequence>
<feature type="signal peptide" evidence="1">
    <location>
        <begin position="1"/>
        <end position="25"/>
    </location>
</feature>
<gene>
    <name evidence="2" type="ORF">EWB00_004061</name>
</gene>